<keyword evidence="4" id="KW-1185">Reference proteome</keyword>
<dbReference type="InterPro" id="IPR045584">
    <property type="entry name" value="Pilin-like"/>
</dbReference>
<feature type="transmembrane region" description="Helical" evidence="2">
    <location>
        <begin position="43"/>
        <end position="64"/>
    </location>
</feature>
<evidence type="ECO:0000313" key="4">
    <source>
        <dbReference type="Proteomes" id="UP000802098"/>
    </source>
</evidence>
<reference evidence="3 4" key="1">
    <citation type="submission" date="2020-03" db="EMBL/GenBank/DDBJ databases">
        <title>Rubrivivax benzoatilyticus JA2 (sequenced after 10 years sub-culturing).</title>
        <authorList>
            <person name="Gupta D."/>
            <person name="Chintalapati S."/>
            <person name="Chintalapati V.R."/>
        </authorList>
    </citation>
    <scope>NUCLEOTIDE SEQUENCE [LARGE SCALE GENOMIC DNA]</scope>
    <source>
        <strain evidence="3 4">JA2-Mal</strain>
    </source>
</reference>
<proteinExistence type="predicted"/>
<organism evidence="3 4">
    <name type="scientific">Rubrivivax benzoatilyticus</name>
    <dbReference type="NCBI Taxonomy" id="316997"/>
    <lineage>
        <taxon>Bacteria</taxon>
        <taxon>Pseudomonadati</taxon>
        <taxon>Pseudomonadota</taxon>
        <taxon>Betaproteobacteria</taxon>
        <taxon>Burkholderiales</taxon>
        <taxon>Sphaerotilaceae</taxon>
        <taxon>Rubrivivax</taxon>
    </lineage>
</organism>
<dbReference type="SUPFAM" id="SSF54523">
    <property type="entry name" value="Pili subunits"/>
    <property type="match status" value="1"/>
</dbReference>
<name>A0ABX0HY47_9BURK</name>
<dbReference type="Gene3D" id="3.30.700.10">
    <property type="entry name" value="Glycoprotein, Type 4 Pilin"/>
    <property type="match status" value="1"/>
</dbReference>
<dbReference type="EMBL" id="JAAOCD010000009">
    <property type="protein sequence ID" value="NHK99917.1"/>
    <property type="molecule type" value="Genomic_DNA"/>
</dbReference>
<accession>A0ABX0HY47</accession>
<dbReference type="Proteomes" id="UP000802098">
    <property type="component" value="Unassembled WGS sequence"/>
</dbReference>
<dbReference type="Pfam" id="PF16732">
    <property type="entry name" value="ComP_DUS"/>
    <property type="match status" value="1"/>
</dbReference>
<keyword evidence="2" id="KW-0472">Membrane</keyword>
<keyword evidence="2" id="KW-1133">Transmembrane helix</keyword>
<keyword evidence="2" id="KW-0812">Transmembrane</keyword>
<dbReference type="InterPro" id="IPR031982">
    <property type="entry name" value="PilE-like"/>
</dbReference>
<feature type="region of interest" description="Disordered" evidence="1">
    <location>
        <begin position="1"/>
        <end position="32"/>
    </location>
</feature>
<evidence type="ECO:0000256" key="2">
    <source>
        <dbReference type="SAM" id="Phobius"/>
    </source>
</evidence>
<comment type="caution">
    <text evidence="3">The sequence shown here is derived from an EMBL/GenBank/DDBJ whole genome shotgun (WGS) entry which is preliminary data.</text>
</comment>
<evidence type="ECO:0000256" key="1">
    <source>
        <dbReference type="SAM" id="MobiDB-lite"/>
    </source>
</evidence>
<gene>
    <name evidence="3" type="ORF">G7087_16155</name>
</gene>
<evidence type="ECO:0000313" key="3">
    <source>
        <dbReference type="EMBL" id="NHK99917.1"/>
    </source>
</evidence>
<sequence length="168" mass="17549">MAVAAGRRRTPAAALDRPLAAPPPADVAVNPPATGRRARGFSLVDVMSACAVTAIVAGLAVPSWQGSLVKTRRADAVQALTRLQAAQEGYRDRHGRYADDVAALRLPGVSEAGHYTLAVEREADGRYLASATPVAGGPQAGDHDCPALTLAVDSGFARQGPTRRCWNR</sequence>
<feature type="compositionally biased region" description="Basic residues" evidence="1">
    <location>
        <begin position="1"/>
        <end position="10"/>
    </location>
</feature>
<protein>
    <submittedName>
        <fullName evidence="3">Pilus assembly protein PilE</fullName>
    </submittedName>
</protein>